<protein>
    <submittedName>
        <fullName evidence="1">Uncharacterized protein</fullName>
    </submittedName>
</protein>
<proteinExistence type="predicted"/>
<organism evidence="1 2">
    <name type="scientific">Fusarium decemcellulare</name>
    <dbReference type="NCBI Taxonomy" id="57161"/>
    <lineage>
        <taxon>Eukaryota</taxon>
        <taxon>Fungi</taxon>
        <taxon>Dikarya</taxon>
        <taxon>Ascomycota</taxon>
        <taxon>Pezizomycotina</taxon>
        <taxon>Sordariomycetes</taxon>
        <taxon>Hypocreomycetidae</taxon>
        <taxon>Hypocreales</taxon>
        <taxon>Nectriaceae</taxon>
        <taxon>Fusarium</taxon>
        <taxon>Fusarium decemcellulare species complex</taxon>
    </lineage>
</organism>
<sequence length="1639" mass="184582">MQGSARSKQARWNRSFSGCTTCRLRHVKCDEEKPICTVCRQLGVECGGYETRILFDTDDNSCSSLFRRPLFTESERRDMSESMIVAAPPRRVFSLLAKLDSDCEKTGPRTTPSRHLQRGPFGAFIVSREHLQDEPRANTPVDIELPEERSIDPDIDQQISELYAADTFSQDNWLMDLLMPSHQEPTFDLEINDSIPFESPSVAVEVPKTPNPDAYSSGSLEDEIMRLPNLPSTPSIIPPFSQNSQLGEITMLLSGFKDTMIPLLSPFKSFKSPYSVIFLPLAKEALATLTLRESPGHASLTTFYSLLATSAFSMRSSPLREQWEHWNTRGIHFLTKAQDHLKITMSTAFHQPKVDKYKSILSAILSVIQASVFAGTWEQTESYLLDAEKFIRIKGLIKSRKSRKVRLLSHCYGYMRFFYESTFVLVDSDQRSGVRDAVKNVGVQVCGEDSIAFRLGKWQSALADQMIKPKTLEEGENDLHLETPGLWNNTLYSDVYEIPESFLVLLSQVIRLANETPGQSTTLSWSEFSTRAKDLESCICQWNPRQTITDSDNLTGHSDADAGVVEIMHQALQRALCIYFYRRIYDVDASVLQGHVRDVRDALLKCAANATSPVGFTAAFVWPGFIAACEALDLQLQNDFSAWFEGTKRAQAHRDASVQQVTPSVVPLLESEQNVPPSSITKARLTEREFELTECYTVVQLLEKLRMRELSSEELTKSFLRRAVVAQYATNCVTELLWDEAISRARYLDSLPKPLGPLHGLPISTKENQGMRGEGKTCNSAFAAWAEEPSRKDILLHDILWDAGCVFYSRTTLPQTVMQLETNSCLYGRTTNPYNSKHTSGGSSGGEGALIGMRGSILGIGGDIGGSIRVPAAFNGIYGFKPTVNRLPGANARAPMAGSETILGINGPMAADRQGLDLFMKVVLDSEPWRLDPFVVPQPWVPYKFNRPLKIGIQMSDGVVTPHPPITRALRQVSAACRNSGMQVVEWVSYKHKEAWDLTSALYFPDGGKDMLNVLAESGEPVLPLTKFIINEQPNVQERDLPALWDLCLQRDQYRRDYAAHWAKTGDDDGQEVDVILGPVYPGAAPQHNCSRYWSYTSTWNLLDYPAAVFPVTFVSSEDDRDTSYTPQNVQDEYNYSLYEKDHTASDDTVEFGIPPVPNNSRDGQTPEFTILRPEPTKTHFEVLKDWLTYCKAHHTKKCQTLPGYPHQLSCLKVIECQTGAIIKAPEGDAIQGTIRLNLHYLWVDQYCINQKDEAELAEQIGIIDMIYNLATVTLIAACGEDACFGLSGVSSTPRNQLPLVNIHGRTWVSSEAQLEHRIKKSRWWSRAWTYQEGLFSRRRIFFIDTEVYFECNNIYARESLSNDLHDSAKIKFTGIYYVGFSGHVKGGLDRHIMAISKRQLTHQSDALNAMGGIFRAFSSMPSPIRHFWGIPMERNFSGYSNWGLGWDKTASSATIKGRPFYLDSCFADGLGWIPETISYRRDSFPSWSWAGWVVPLRNFEAWHCRDGGTSVVKTWLQRTDGTYTRISESVISEVDAGSASGAIPYTQILRIEIRTIQLTFRYLPGNRFERPSWQRNWAYPNPMYFAVTFSSSEYHGHRGIWYWPLILSAPVDTNSTLHRQLCEETFDCLLLSSGGYLA</sequence>
<evidence type="ECO:0000313" key="2">
    <source>
        <dbReference type="Proteomes" id="UP001148629"/>
    </source>
</evidence>
<gene>
    <name evidence="1" type="ORF">NM208_g2846</name>
</gene>
<reference evidence="1" key="1">
    <citation type="submission" date="2022-08" db="EMBL/GenBank/DDBJ databases">
        <title>Genome Sequence of Fusarium decemcellulare.</title>
        <authorList>
            <person name="Buettner E."/>
        </authorList>
    </citation>
    <scope>NUCLEOTIDE SEQUENCE</scope>
    <source>
        <strain evidence="1">Babe19</strain>
    </source>
</reference>
<name>A0ACC1SR18_9HYPO</name>
<comment type="caution">
    <text evidence="1">The sequence shown here is derived from an EMBL/GenBank/DDBJ whole genome shotgun (WGS) entry which is preliminary data.</text>
</comment>
<evidence type="ECO:0000313" key="1">
    <source>
        <dbReference type="EMBL" id="KAJ3544818.1"/>
    </source>
</evidence>
<dbReference type="EMBL" id="JANRMS010000178">
    <property type="protein sequence ID" value="KAJ3544818.1"/>
    <property type="molecule type" value="Genomic_DNA"/>
</dbReference>
<keyword evidence="2" id="KW-1185">Reference proteome</keyword>
<accession>A0ACC1SR18</accession>
<dbReference type="Proteomes" id="UP001148629">
    <property type="component" value="Unassembled WGS sequence"/>
</dbReference>